<sequence>MPSTRSGAWATNWPAITPPMECATTVNRSGATEEQQRRSHPNNLVGTTDYFLSMPFSPSADPHLTHRRLAPEVG</sequence>
<name>A0ABP4NHY3_9ACTN</name>
<evidence type="ECO:0000313" key="3">
    <source>
        <dbReference type="Proteomes" id="UP001500393"/>
    </source>
</evidence>
<accession>A0ABP4NHY3</accession>
<protein>
    <submittedName>
        <fullName evidence="2">Uncharacterized protein</fullName>
    </submittedName>
</protein>
<evidence type="ECO:0000256" key="1">
    <source>
        <dbReference type="SAM" id="MobiDB-lite"/>
    </source>
</evidence>
<comment type="caution">
    <text evidence="2">The sequence shown here is derived from an EMBL/GenBank/DDBJ whole genome shotgun (WGS) entry which is preliminary data.</text>
</comment>
<organism evidence="2 3">
    <name type="scientific">Kribbella sancticallisti</name>
    <dbReference type="NCBI Taxonomy" id="460087"/>
    <lineage>
        <taxon>Bacteria</taxon>
        <taxon>Bacillati</taxon>
        <taxon>Actinomycetota</taxon>
        <taxon>Actinomycetes</taxon>
        <taxon>Propionibacteriales</taxon>
        <taxon>Kribbellaceae</taxon>
        <taxon>Kribbella</taxon>
    </lineage>
</organism>
<dbReference type="EMBL" id="BAAAOS010000011">
    <property type="protein sequence ID" value="GAA1562094.1"/>
    <property type="molecule type" value="Genomic_DNA"/>
</dbReference>
<gene>
    <name evidence="2" type="ORF">GCM10009789_14110</name>
</gene>
<keyword evidence="3" id="KW-1185">Reference proteome</keyword>
<feature type="compositionally biased region" description="Polar residues" evidence="1">
    <location>
        <begin position="24"/>
        <end position="33"/>
    </location>
</feature>
<proteinExistence type="predicted"/>
<feature type="region of interest" description="Disordered" evidence="1">
    <location>
        <begin position="1"/>
        <end position="46"/>
    </location>
</feature>
<dbReference type="Proteomes" id="UP001500393">
    <property type="component" value="Unassembled WGS sequence"/>
</dbReference>
<evidence type="ECO:0000313" key="2">
    <source>
        <dbReference type="EMBL" id="GAA1562094.1"/>
    </source>
</evidence>
<reference evidence="3" key="1">
    <citation type="journal article" date="2019" name="Int. J. Syst. Evol. Microbiol.">
        <title>The Global Catalogue of Microorganisms (GCM) 10K type strain sequencing project: providing services to taxonomists for standard genome sequencing and annotation.</title>
        <authorList>
            <consortium name="The Broad Institute Genomics Platform"/>
            <consortium name="The Broad Institute Genome Sequencing Center for Infectious Disease"/>
            <person name="Wu L."/>
            <person name="Ma J."/>
        </authorList>
    </citation>
    <scope>NUCLEOTIDE SEQUENCE [LARGE SCALE GENOMIC DNA]</scope>
    <source>
        <strain evidence="3">JCM 14969</strain>
    </source>
</reference>